<dbReference type="AlphaFoldDB" id="A0A9P4JJ65"/>
<evidence type="ECO:0000313" key="3">
    <source>
        <dbReference type="EMBL" id="KAF2200085.1"/>
    </source>
</evidence>
<accession>A0A9P4JJ65</accession>
<dbReference type="InterPro" id="IPR053206">
    <property type="entry name" value="Dimeric_xanthone_biosynth"/>
</dbReference>
<dbReference type="Proteomes" id="UP000799536">
    <property type="component" value="Unassembled WGS sequence"/>
</dbReference>
<dbReference type="PANTHER" id="PTHR38048">
    <property type="entry name" value="EXPRESSED PROTEIN"/>
    <property type="match status" value="1"/>
</dbReference>
<dbReference type="Pfam" id="PF01814">
    <property type="entry name" value="Hemerythrin"/>
    <property type="match status" value="1"/>
</dbReference>
<evidence type="ECO:0000259" key="2">
    <source>
        <dbReference type="Pfam" id="PF01814"/>
    </source>
</evidence>
<evidence type="ECO:0000313" key="4">
    <source>
        <dbReference type="Proteomes" id="UP000799536"/>
    </source>
</evidence>
<dbReference type="CDD" id="cd12108">
    <property type="entry name" value="Hr-like"/>
    <property type="match status" value="1"/>
</dbReference>
<proteinExistence type="predicted"/>
<name>A0A9P4JJ65_9PLEO</name>
<dbReference type="InterPro" id="IPR012312">
    <property type="entry name" value="Hemerythrin-like"/>
</dbReference>
<gene>
    <name evidence="3" type="ORF">GQ43DRAFT_441896</name>
</gene>
<dbReference type="PANTHER" id="PTHR38048:SF1">
    <property type="entry name" value="HEMERYTHRIN-LIKE DOMAIN-CONTAINING PROTEIN"/>
    <property type="match status" value="1"/>
</dbReference>
<protein>
    <recommendedName>
        <fullName evidence="2">Hemerythrin-like domain-containing protein</fullName>
    </recommendedName>
</protein>
<sequence length="204" mass="23590">MVDSKPQPAPATARSEWTDAKQTSASPTTPTAQAPPASSPLPKLTPAEFRIYNRLAEHMDYFHNHFRQTWNTLYSACELSKRPKGMSIRQFLSLGQEFCHHLTMHHSIEEVHVFPMLAKKMPAFRKELELLTQHKQIHKGLDKLEAYLESCKSGEKELRLDELKEILDGFGEVLWQHLDDEVKELGGENMSKYWTVEEMKRLVM</sequence>
<evidence type="ECO:0000256" key="1">
    <source>
        <dbReference type="SAM" id="MobiDB-lite"/>
    </source>
</evidence>
<reference evidence="3" key="1">
    <citation type="journal article" date="2020" name="Stud. Mycol.">
        <title>101 Dothideomycetes genomes: a test case for predicting lifestyles and emergence of pathogens.</title>
        <authorList>
            <person name="Haridas S."/>
            <person name="Albert R."/>
            <person name="Binder M."/>
            <person name="Bloem J."/>
            <person name="Labutti K."/>
            <person name="Salamov A."/>
            <person name="Andreopoulos B."/>
            <person name="Baker S."/>
            <person name="Barry K."/>
            <person name="Bills G."/>
            <person name="Bluhm B."/>
            <person name="Cannon C."/>
            <person name="Castanera R."/>
            <person name="Culley D."/>
            <person name="Daum C."/>
            <person name="Ezra D."/>
            <person name="Gonzalez J."/>
            <person name="Henrissat B."/>
            <person name="Kuo A."/>
            <person name="Liang C."/>
            <person name="Lipzen A."/>
            <person name="Lutzoni F."/>
            <person name="Magnuson J."/>
            <person name="Mondo S."/>
            <person name="Nolan M."/>
            <person name="Ohm R."/>
            <person name="Pangilinan J."/>
            <person name="Park H.-J."/>
            <person name="Ramirez L."/>
            <person name="Alfaro M."/>
            <person name="Sun H."/>
            <person name="Tritt A."/>
            <person name="Yoshinaga Y."/>
            <person name="Zwiers L.-H."/>
            <person name="Turgeon B."/>
            <person name="Goodwin S."/>
            <person name="Spatafora J."/>
            <person name="Crous P."/>
            <person name="Grigoriev I."/>
        </authorList>
    </citation>
    <scope>NUCLEOTIDE SEQUENCE</scope>
    <source>
        <strain evidence="3">ATCC 74209</strain>
    </source>
</reference>
<feature type="compositionally biased region" description="Low complexity" evidence="1">
    <location>
        <begin position="20"/>
        <end position="43"/>
    </location>
</feature>
<keyword evidence="4" id="KW-1185">Reference proteome</keyword>
<dbReference type="OrthoDB" id="10044044at2759"/>
<dbReference type="Gene3D" id="1.20.120.520">
    <property type="entry name" value="nmb1532 protein domain like"/>
    <property type="match status" value="1"/>
</dbReference>
<feature type="region of interest" description="Disordered" evidence="1">
    <location>
        <begin position="1"/>
        <end position="43"/>
    </location>
</feature>
<comment type="caution">
    <text evidence="3">The sequence shown here is derived from an EMBL/GenBank/DDBJ whole genome shotgun (WGS) entry which is preliminary data.</text>
</comment>
<dbReference type="EMBL" id="ML994040">
    <property type="protein sequence ID" value="KAF2200085.1"/>
    <property type="molecule type" value="Genomic_DNA"/>
</dbReference>
<organism evidence="3 4">
    <name type="scientific">Delitschia confertaspora ATCC 74209</name>
    <dbReference type="NCBI Taxonomy" id="1513339"/>
    <lineage>
        <taxon>Eukaryota</taxon>
        <taxon>Fungi</taxon>
        <taxon>Dikarya</taxon>
        <taxon>Ascomycota</taxon>
        <taxon>Pezizomycotina</taxon>
        <taxon>Dothideomycetes</taxon>
        <taxon>Pleosporomycetidae</taxon>
        <taxon>Pleosporales</taxon>
        <taxon>Delitschiaceae</taxon>
        <taxon>Delitschia</taxon>
    </lineage>
</organism>
<feature type="domain" description="Hemerythrin-like" evidence="2">
    <location>
        <begin position="56"/>
        <end position="185"/>
    </location>
</feature>